<dbReference type="KEGG" id="hcq:109522825"/>
<proteinExistence type="predicted"/>
<evidence type="ECO:0000256" key="1">
    <source>
        <dbReference type="SAM" id="Coils"/>
    </source>
</evidence>
<dbReference type="AlphaFoldDB" id="A0A3Q3DZE6"/>
<feature type="region of interest" description="Disordered" evidence="2">
    <location>
        <begin position="341"/>
        <end position="360"/>
    </location>
</feature>
<dbReference type="Ensembl" id="ENSHCOT00000017564.1">
    <property type="protein sequence ID" value="ENSHCOP00000024401.1"/>
    <property type="gene ID" value="ENSHCOG00000013700.1"/>
</dbReference>
<dbReference type="InterPro" id="IPR019188">
    <property type="entry name" value="SNAPC1"/>
</dbReference>
<dbReference type="OrthoDB" id="20127at2759"/>
<feature type="compositionally biased region" description="Basic residues" evidence="2">
    <location>
        <begin position="349"/>
        <end position="360"/>
    </location>
</feature>
<keyword evidence="4" id="KW-1185">Reference proteome</keyword>
<dbReference type="GeneTree" id="ENSGT00390000018691"/>
<evidence type="ECO:0000313" key="3">
    <source>
        <dbReference type="Ensembl" id="ENSHCOP00000024401.1"/>
    </source>
</evidence>
<accession>A0A3Q3DZE6</accession>
<dbReference type="PANTHER" id="PTHR15131">
    <property type="entry name" value="SMALL NUCLEAR RNA ACTIVATING COMPLEX, POLYPEPTIDE 1"/>
    <property type="match status" value="1"/>
</dbReference>
<name>A0A3Q3DZE6_HIPCM</name>
<dbReference type="GeneID" id="109522825"/>
<feature type="compositionally biased region" description="Basic and acidic residues" evidence="2">
    <location>
        <begin position="240"/>
        <end position="257"/>
    </location>
</feature>
<sequence length="360" mass="41809">MPRMPPKYADNFYEPLTEDVETLLGRFQQIDSVRLERFTALWRDARFSDVFLGIPSMSEMRRFCRVVMATAVKYFLPPYCYQVRVGGLYLMYAFYHTQLATPPVRIRLALGDWDDVQKFLRDSIVCRHLDVIYVYRKLVSVKAMDYTAMPHLLVFQRPKKAKEQRVCAGMLARVTAVQELLTEDYLEEVANVQNHYQKIKNQLVEVSHQATVTHADFASGLKDTLGEFLTWQQKTFNQTKDTREDEDKPTEQEERHSRVALLASIKKRGYRRSQGGSKSQRHSQEEEEKVAVPAAEDSSSSALQRQGPDKTDKALSLRARTWKALGKNLDKSELQTWLLSAPDQERVPLRRKNRQRRSSQ</sequence>
<dbReference type="PANTHER" id="PTHR15131:SF3">
    <property type="entry name" value="SNRNA-ACTIVATING PROTEIN COMPLEX SUBUNIT 1"/>
    <property type="match status" value="1"/>
</dbReference>
<dbReference type="Proteomes" id="UP000264820">
    <property type="component" value="Unplaced"/>
</dbReference>
<dbReference type="Pfam" id="PF09808">
    <property type="entry name" value="SNAPC1"/>
    <property type="match status" value="1"/>
</dbReference>
<dbReference type="GO" id="GO:0019185">
    <property type="term" value="C:snRNA-activating protein complex"/>
    <property type="evidence" value="ECO:0007669"/>
    <property type="project" value="TreeGrafter"/>
</dbReference>
<keyword evidence="1" id="KW-0175">Coiled coil</keyword>
<reference evidence="3" key="1">
    <citation type="submission" date="2025-08" db="UniProtKB">
        <authorList>
            <consortium name="Ensembl"/>
        </authorList>
    </citation>
    <scope>IDENTIFICATION</scope>
</reference>
<protein>
    <submittedName>
        <fullName evidence="3">snRNA-activating protein complex subunit 1-like</fullName>
    </submittedName>
</protein>
<feature type="coiled-coil region" evidence="1">
    <location>
        <begin position="182"/>
        <end position="209"/>
    </location>
</feature>
<feature type="region of interest" description="Disordered" evidence="2">
    <location>
        <begin position="236"/>
        <end position="315"/>
    </location>
</feature>
<organism evidence="3 4">
    <name type="scientific">Hippocampus comes</name>
    <name type="common">Tiger tail seahorse</name>
    <dbReference type="NCBI Taxonomy" id="109280"/>
    <lineage>
        <taxon>Eukaryota</taxon>
        <taxon>Metazoa</taxon>
        <taxon>Chordata</taxon>
        <taxon>Craniata</taxon>
        <taxon>Vertebrata</taxon>
        <taxon>Euteleostomi</taxon>
        <taxon>Actinopterygii</taxon>
        <taxon>Neopterygii</taxon>
        <taxon>Teleostei</taxon>
        <taxon>Neoteleostei</taxon>
        <taxon>Acanthomorphata</taxon>
        <taxon>Syngnathiaria</taxon>
        <taxon>Syngnathiformes</taxon>
        <taxon>Syngnathoidei</taxon>
        <taxon>Syngnathidae</taxon>
        <taxon>Hippocampus</taxon>
    </lineage>
</organism>
<dbReference type="GO" id="GO:0042795">
    <property type="term" value="P:snRNA transcription by RNA polymerase II"/>
    <property type="evidence" value="ECO:0007669"/>
    <property type="project" value="TreeGrafter"/>
</dbReference>
<evidence type="ECO:0000256" key="2">
    <source>
        <dbReference type="SAM" id="MobiDB-lite"/>
    </source>
</evidence>
<dbReference type="GO" id="GO:0043565">
    <property type="term" value="F:sequence-specific DNA binding"/>
    <property type="evidence" value="ECO:0007669"/>
    <property type="project" value="TreeGrafter"/>
</dbReference>
<reference evidence="3" key="2">
    <citation type="submission" date="2025-09" db="UniProtKB">
        <authorList>
            <consortium name="Ensembl"/>
        </authorList>
    </citation>
    <scope>IDENTIFICATION</scope>
</reference>
<dbReference type="RefSeq" id="XP_019737196.1">
    <property type="nucleotide sequence ID" value="XM_019881637.1"/>
</dbReference>
<evidence type="ECO:0000313" key="4">
    <source>
        <dbReference type="Proteomes" id="UP000264820"/>
    </source>
</evidence>
<dbReference type="STRING" id="109280.ENSHCOP00000024401"/>
<dbReference type="GO" id="GO:0042796">
    <property type="term" value="P:snRNA transcription by RNA polymerase III"/>
    <property type="evidence" value="ECO:0007669"/>
    <property type="project" value="TreeGrafter"/>
</dbReference>
<dbReference type="OMA" id="SYQIRVG"/>